<dbReference type="AlphaFoldDB" id="A0A3A8JBA5"/>
<evidence type="ECO:0000313" key="2">
    <source>
        <dbReference type="EMBL" id="RKG92186.1"/>
    </source>
</evidence>
<evidence type="ECO:0000256" key="1">
    <source>
        <dbReference type="SAM" id="MobiDB-lite"/>
    </source>
</evidence>
<proteinExistence type="predicted"/>
<dbReference type="Proteomes" id="UP000268094">
    <property type="component" value="Unassembled WGS sequence"/>
</dbReference>
<sequence>MTSVENSSEQMDCGVVQHHGLAAVLAAAYAPHPERFPRGPPKPHTLPNAVWINDPARLSTSQRTAR</sequence>
<accession>A0A3A8JBA5</accession>
<organism evidence="2 3">
    <name type="scientific">Corallococcus terminator</name>
    <dbReference type="NCBI Taxonomy" id="2316733"/>
    <lineage>
        <taxon>Bacteria</taxon>
        <taxon>Pseudomonadati</taxon>
        <taxon>Myxococcota</taxon>
        <taxon>Myxococcia</taxon>
        <taxon>Myxococcales</taxon>
        <taxon>Cystobacterineae</taxon>
        <taxon>Myxococcaceae</taxon>
        <taxon>Corallococcus</taxon>
    </lineage>
</organism>
<dbReference type="EMBL" id="RAVZ01000030">
    <property type="protein sequence ID" value="RKG92186.1"/>
    <property type="molecule type" value="Genomic_DNA"/>
</dbReference>
<keyword evidence="3" id="KW-1185">Reference proteome</keyword>
<feature type="region of interest" description="Disordered" evidence="1">
    <location>
        <begin position="33"/>
        <end position="66"/>
    </location>
</feature>
<comment type="caution">
    <text evidence="2">The sequence shown here is derived from an EMBL/GenBank/DDBJ whole genome shotgun (WGS) entry which is preliminary data.</text>
</comment>
<reference evidence="3" key="1">
    <citation type="submission" date="2018-09" db="EMBL/GenBank/DDBJ databases">
        <authorList>
            <person name="Livingstone P.G."/>
            <person name="Whitworth D.E."/>
        </authorList>
    </citation>
    <scope>NUCLEOTIDE SEQUENCE [LARGE SCALE GENOMIC DNA]</scope>
    <source>
        <strain evidence="3">CA054A</strain>
    </source>
</reference>
<evidence type="ECO:0000313" key="3">
    <source>
        <dbReference type="Proteomes" id="UP000268094"/>
    </source>
</evidence>
<name>A0A3A8JBA5_9BACT</name>
<protein>
    <submittedName>
        <fullName evidence="2">Uncharacterized protein</fullName>
    </submittedName>
</protein>
<gene>
    <name evidence="2" type="ORF">D7V88_07020</name>
</gene>